<dbReference type="RefSeq" id="WP_130303078.1">
    <property type="nucleotide sequence ID" value="NZ_SHKO01000001.1"/>
</dbReference>
<evidence type="ECO:0000313" key="2">
    <source>
        <dbReference type="Proteomes" id="UP000293398"/>
    </source>
</evidence>
<accession>A0A4Q7VQ39</accession>
<dbReference type="InterPro" id="IPR010352">
    <property type="entry name" value="DUF945"/>
</dbReference>
<organism evidence="1 2">
    <name type="scientific">Advenella incenata</name>
    <dbReference type="NCBI Taxonomy" id="267800"/>
    <lineage>
        <taxon>Bacteria</taxon>
        <taxon>Pseudomonadati</taxon>
        <taxon>Pseudomonadota</taxon>
        <taxon>Betaproteobacteria</taxon>
        <taxon>Burkholderiales</taxon>
        <taxon>Alcaligenaceae</taxon>
    </lineage>
</organism>
<reference evidence="1 2" key="1">
    <citation type="submission" date="2019-02" db="EMBL/GenBank/DDBJ databases">
        <title>Genomic Encyclopedia of Type Strains, Phase IV (KMG-IV): sequencing the most valuable type-strain genomes for metagenomic binning, comparative biology and taxonomic classification.</title>
        <authorList>
            <person name="Goeker M."/>
        </authorList>
    </citation>
    <scope>NUCLEOTIDE SEQUENCE [LARGE SCALE GENOMIC DNA]</scope>
    <source>
        <strain evidence="1 2">DSM 23814</strain>
    </source>
</reference>
<dbReference type="OrthoDB" id="5444681at2"/>
<proteinExistence type="predicted"/>
<dbReference type="Proteomes" id="UP000293398">
    <property type="component" value="Unassembled WGS sequence"/>
</dbReference>
<evidence type="ECO:0000313" key="1">
    <source>
        <dbReference type="EMBL" id="RZT98384.1"/>
    </source>
</evidence>
<dbReference type="AlphaFoldDB" id="A0A4Q7VQ39"/>
<protein>
    <submittedName>
        <fullName evidence="1">Uncharacterized protein YdgA (DUF945 family)</fullName>
    </submittedName>
</protein>
<keyword evidence="2" id="KW-1185">Reference proteome</keyword>
<dbReference type="Pfam" id="PF06097">
    <property type="entry name" value="DUF945"/>
    <property type="match status" value="1"/>
</dbReference>
<gene>
    <name evidence="1" type="ORF">EV681_0160</name>
</gene>
<name>A0A4Q7VQ39_9BURK</name>
<dbReference type="EMBL" id="SHKO01000001">
    <property type="protein sequence ID" value="RZT98384.1"/>
    <property type="molecule type" value="Genomic_DNA"/>
</dbReference>
<sequence length="484" mass="51910">MNKAAIVAGVVVAAGAIWTGSSWYLGTQVQERLDDYLAKTNEYLKKEGDGRVSMEPVSYDKGVFSSDAVYKVKLNIPEMSALPKEVLLKSHIEHGPISLNALLRGEFVTGYAAASTTLVNDDKTKPLYDAAGGKEPYVQSDRIDFSGNVHSVAKIEALDATVGEGAFKSQPITATSVVDKDFTKIDMTFDLPEASLTNYANVDFSVKNVTGQANSSKTASGLFVGPGKMSIAKLDIKPKNDKTVSIADFKIDVKTAEVDNFLNLNVGYDLGKVLVNNIDFGAIKLNLAFEHLDRQAVDKFRQQAGSLNITPDNIEQQGEQIEQYYAELFTSLIRNKLQVRVSPFSWKTANGEGSLEASANFDGTGQPEGQTTQDTAFLAESLKKVQFALKADTRLIRDLGSAGAQASGVTDKAAADKQGDDLASMAGLMTQTTGLGKFENGVITSDIAYDSAKDSDEKIMLNGESMSVMELAGKAGSLFMGAPH</sequence>
<comment type="caution">
    <text evidence="1">The sequence shown here is derived from an EMBL/GenBank/DDBJ whole genome shotgun (WGS) entry which is preliminary data.</text>
</comment>